<sequence length="257" mass="28731">MDGPDETSDLFTTPGTLVACLAKNGGVMSGRRAKGGTGLDYELSRALAEALGVALDVRWFESEQDEESTPVKEAYALLAYKVCDIFPGFALYEMFFDDFDVARAALPRWDMRPQSLEQRVHVDLRPISVTHPYARMEMGVVYRNSEFERKIQKISDMEGLKIGVEQGTLAGVLTLRQGTEKMVSDSVTRNPGPKFLWQMEQGEFDAALTTTGAYDFHKKQNVMSTLILGAYRHPLGINLSIAMLEKKGLARYYQPLD</sequence>
<gene>
    <name evidence="1" type="ORF">MBMO_EBAC080-L028H02.91</name>
</gene>
<reference evidence="1" key="1">
    <citation type="submission" date="2003-11" db="EMBL/GenBank/DDBJ databases">
        <authorList>
            <person name="Heidelberg J.F."/>
            <person name="Eisen J.A."/>
            <person name="Nelson W.C."/>
            <person name="DeLong E.F."/>
        </authorList>
    </citation>
    <scope>NUCLEOTIDE SEQUENCE</scope>
</reference>
<dbReference type="AlphaFoldDB" id="Q6SEZ6"/>
<name>Q6SEZ6_9BACT</name>
<protein>
    <recommendedName>
        <fullName evidence="2">Solute-binding protein family 3/N-terminal domain-containing protein</fullName>
    </recommendedName>
</protein>
<proteinExistence type="predicted"/>
<dbReference type="EMBL" id="AY458649">
    <property type="protein sequence ID" value="AAR38426.1"/>
    <property type="molecule type" value="Genomic_DNA"/>
</dbReference>
<dbReference type="SUPFAM" id="SSF53850">
    <property type="entry name" value="Periplasmic binding protein-like II"/>
    <property type="match status" value="1"/>
</dbReference>
<organism evidence="1">
    <name type="scientific">uncultured marine bacterium 582</name>
    <dbReference type="NCBI Taxonomy" id="257402"/>
    <lineage>
        <taxon>Bacteria</taxon>
        <taxon>environmental samples</taxon>
    </lineage>
</organism>
<reference evidence="1" key="2">
    <citation type="submission" date="2003-12" db="EMBL/GenBank/DDBJ databases">
        <title>Monterey Bay Coastal Ocean Microbial Observatory environmental clone sequencing.</title>
        <authorList>
            <person name="DeLong E.F."/>
        </authorList>
    </citation>
    <scope>NUCLEOTIDE SEQUENCE</scope>
</reference>
<dbReference type="Gene3D" id="3.40.190.10">
    <property type="entry name" value="Periplasmic binding protein-like II"/>
    <property type="match status" value="2"/>
</dbReference>
<evidence type="ECO:0008006" key="2">
    <source>
        <dbReference type="Google" id="ProtNLM"/>
    </source>
</evidence>
<evidence type="ECO:0000313" key="1">
    <source>
        <dbReference type="EMBL" id="AAR38426.1"/>
    </source>
</evidence>
<accession>Q6SEZ6</accession>